<evidence type="ECO:0000313" key="6">
    <source>
        <dbReference type="Proteomes" id="UP001202479"/>
    </source>
</evidence>
<dbReference type="GeneID" id="73379224"/>
<keyword evidence="2" id="KW-0378">Hydrolase</keyword>
<comment type="similarity">
    <text evidence="1">Belongs to the IUNH family.</text>
</comment>
<dbReference type="SUPFAM" id="SSF53590">
    <property type="entry name" value="Nucleoside hydrolase"/>
    <property type="match status" value="1"/>
</dbReference>
<dbReference type="Pfam" id="PF01156">
    <property type="entry name" value="IU_nuc_hydro"/>
    <property type="match status" value="1"/>
</dbReference>
<evidence type="ECO:0000259" key="4">
    <source>
        <dbReference type="Pfam" id="PF01156"/>
    </source>
</evidence>
<dbReference type="InterPro" id="IPR001910">
    <property type="entry name" value="Inosine/uridine_hydrolase_dom"/>
</dbReference>
<reference evidence="5" key="1">
    <citation type="journal article" date="2022" name="DNA Res.">
        <title>Genome analysis of five recently described species of the CUG-Ser clade uncovers Candida theae as a new hybrid lineage with pathogenic potential in the Candida parapsilosis species complex.</title>
        <authorList>
            <person name="Mixao V."/>
            <person name="Del Olmo V."/>
            <person name="Hegedusova E."/>
            <person name="Saus E."/>
            <person name="Pryszcz L."/>
            <person name="Cillingova A."/>
            <person name="Nosek J."/>
            <person name="Gabaldon T."/>
        </authorList>
    </citation>
    <scope>NUCLEOTIDE SEQUENCE</scope>
    <source>
        <strain evidence="5">CBS 10844</strain>
    </source>
</reference>
<feature type="domain" description="Inosine/uridine-preferring nucleoside hydrolase" evidence="4">
    <location>
        <begin position="6"/>
        <end position="290"/>
    </location>
</feature>
<dbReference type="RefSeq" id="XP_049181334.1">
    <property type="nucleotide sequence ID" value="XM_049322748.1"/>
</dbReference>
<evidence type="ECO:0000256" key="1">
    <source>
        <dbReference type="ARBA" id="ARBA00009176"/>
    </source>
</evidence>
<dbReference type="GO" id="GO:0008477">
    <property type="term" value="F:purine nucleosidase activity"/>
    <property type="evidence" value="ECO:0007669"/>
    <property type="project" value="TreeGrafter"/>
</dbReference>
<keyword evidence="3" id="KW-0326">Glycosidase</keyword>
<organism evidence="5 6">
    <name type="scientific">Candida oxycetoniae</name>
    <dbReference type="NCBI Taxonomy" id="497107"/>
    <lineage>
        <taxon>Eukaryota</taxon>
        <taxon>Fungi</taxon>
        <taxon>Dikarya</taxon>
        <taxon>Ascomycota</taxon>
        <taxon>Saccharomycotina</taxon>
        <taxon>Pichiomycetes</taxon>
        <taxon>Debaryomycetaceae</taxon>
        <taxon>Candida/Lodderomyces clade</taxon>
        <taxon>Candida</taxon>
    </lineage>
</organism>
<dbReference type="Gene3D" id="3.90.245.10">
    <property type="entry name" value="Ribonucleoside hydrolase-like"/>
    <property type="match status" value="1"/>
</dbReference>
<dbReference type="GO" id="GO:0006152">
    <property type="term" value="P:purine nucleoside catabolic process"/>
    <property type="evidence" value="ECO:0007669"/>
    <property type="project" value="TreeGrafter"/>
</dbReference>
<evidence type="ECO:0000256" key="3">
    <source>
        <dbReference type="ARBA" id="ARBA00023295"/>
    </source>
</evidence>
<sequence>MGTIHDVLTTYNLTSCIPLYKGAAQPLLRTKETFQIWQDLFGSLVWQGAFTQGYEDIYSWSNFTYDESKMAAVALIDAVKANKDTDPIYIYAAGMMTTIAQALSLYPSLVNETSGLYVMGGYFDTQYAAATGTPIVNDINTDINLIQDPEAAQIVFTSKWKKLVFGANVTNYLVPSQHLYNRILEKAGNRSVSEISKIPYFKQLSNLLVTGNYSQNTEQETLPFWDDVVSAFLAYPDLIQSETSLNVAVDTQFYSPFYGSLRIWGEEYAPRGVRTGNATVVNKINDSFFYDLLIDVYFEDFTQYCHNGVISPYYF</sequence>
<dbReference type="Proteomes" id="UP001202479">
    <property type="component" value="Unassembled WGS sequence"/>
</dbReference>
<dbReference type="GO" id="GO:0005829">
    <property type="term" value="C:cytosol"/>
    <property type="evidence" value="ECO:0007669"/>
    <property type="project" value="TreeGrafter"/>
</dbReference>
<dbReference type="InterPro" id="IPR023186">
    <property type="entry name" value="IUNH"/>
</dbReference>
<dbReference type="PANTHER" id="PTHR12304:SF25">
    <property type="entry name" value="INOSINE_URIDINE-PREFERRING NUCLEOSIDE HYDROLASE DOMAIN-CONTAINING PROTEIN"/>
    <property type="match status" value="1"/>
</dbReference>
<evidence type="ECO:0000256" key="2">
    <source>
        <dbReference type="ARBA" id="ARBA00022801"/>
    </source>
</evidence>
<dbReference type="EMBL" id="JAHUZD010000028">
    <property type="protein sequence ID" value="KAI3405589.1"/>
    <property type="molecule type" value="Genomic_DNA"/>
</dbReference>
<dbReference type="AlphaFoldDB" id="A0AAI9WZ17"/>
<keyword evidence="6" id="KW-1185">Reference proteome</keyword>
<name>A0AAI9WZ17_9ASCO</name>
<protein>
    <recommendedName>
        <fullName evidence="4">Inosine/uridine-preferring nucleoside hydrolase domain-containing protein</fullName>
    </recommendedName>
</protein>
<dbReference type="InterPro" id="IPR036452">
    <property type="entry name" value="Ribo_hydro-like"/>
</dbReference>
<proteinExistence type="inferred from homology"/>
<comment type="caution">
    <text evidence="5">The sequence shown here is derived from an EMBL/GenBank/DDBJ whole genome shotgun (WGS) entry which is preliminary data.</text>
</comment>
<gene>
    <name evidence="5" type="ORF">KGF56_001607</name>
</gene>
<accession>A0AAI9WZ17</accession>
<evidence type="ECO:0000313" key="5">
    <source>
        <dbReference type="EMBL" id="KAI3405589.1"/>
    </source>
</evidence>
<dbReference type="PANTHER" id="PTHR12304">
    <property type="entry name" value="INOSINE-URIDINE PREFERRING NUCLEOSIDE HYDROLASE"/>
    <property type="match status" value="1"/>
</dbReference>